<dbReference type="AlphaFoldDB" id="I6Z5U0"/>
<reference evidence="1 2" key="1">
    <citation type="journal article" date="2012" name="J. Bacteriol.">
        <title>Complete genome sequence of Mycoplasma wenyonii strain Massachusetts.</title>
        <authorList>
            <person name="Dos Santos A.P."/>
            <person name="Guimaraes A.M."/>
            <person name="do Nascimento N.C."/>
            <person name="Sanmiguel P.J."/>
            <person name="Messick J.B."/>
        </authorList>
    </citation>
    <scope>NUCLEOTIDE SEQUENCE [LARGE SCALE GENOMIC DNA]</scope>
    <source>
        <strain evidence="1 2">Massachusetts</strain>
    </source>
</reference>
<evidence type="ECO:0000313" key="1">
    <source>
        <dbReference type="EMBL" id="AFN64933.1"/>
    </source>
</evidence>
<dbReference type="Proteomes" id="UP000009005">
    <property type="component" value="Chromosome"/>
</dbReference>
<sequence length="233" mass="26483">MATSHFVRAFQIFSGSGTIAVVPFATQFANKQSKISLREDTRLMSDDFRREQEIPTPQAPITVPKKPSNEGESIIEKAIEKITEAGEGAKKGGRGFGCFWAFSILEFLFCFDTELEETSPFLFHFSWKNGARRKVEERLKMVDVMPTSRTVQFKNGGSEDISLQSRTHFSWVWKFQPEKFMPSKHCKIINVGQQGDYKLICDTPQRTHTNPVWTKNVSQGQVVKPTISLQPKS</sequence>
<proteinExistence type="predicted"/>
<evidence type="ECO:0000313" key="2">
    <source>
        <dbReference type="Proteomes" id="UP000009005"/>
    </source>
</evidence>
<organism evidence="1 2">
    <name type="scientific">Mycoplasma wenyonii (strain Massachusetts)</name>
    <name type="common">Eperythrozoon wenyonii</name>
    <dbReference type="NCBI Taxonomy" id="1197325"/>
    <lineage>
        <taxon>Bacteria</taxon>
        <taxon>Bacillati</taxon>
        <taxon>Mycoplasmatota</taxon>
        <taxon>Mollicutes</taxon>
        <taxon>Mycoplasmataceae</taxon>
        <taxon>Mycoplasma</taxon>
    </lineage>
</organism>
<dbReference type="KEGG" id="mwe:WEN_00640"/>
<keyword evidence="2" id="KW-1185">Reference proteome</keyword>
<dbReference type="STRING" id="1197325.WEN_00640"/>
<dbReference type="EMBL" id="CP003703">
    <property type="protein sequence ID" value="AFN64933.1"/>
    <property type="molecule type" value="Genomic_DNA"/>
</dbReference>
<dbReference type="PATRIC" id="fig|1197325.3.peg.141"/>
<dbReference type="HOGENOM" id="CLU_106274_1_0_14"/>
<dbReference type="RefSeq" id="WP_014849643.1">
    <property type="nucleotide sequence ID" value="NC_018149.1"/>
</dbReference>
<gene>
    <name evidence="1" type="ordered locus">WEN_00640</name>
</gene>
<name>I6Z5U0_MYCWM</name>
<dbReference type="OrthoDB" id="402795at2"/>
<accession>I6Z5U0</accession>
<protein>
    <submittedName>
        <fullName evidence="1">Uncharacterized protein</fullName>
    </submittedName>
</protein>